<dbReference type="AlphaFoldDB" id="A0AAV5BUA0"/>
<dbReference type="PANTHER" id="PTHR37238">
    <property type="entry name" value="OS05G0532500 PROTEIN"/>
    <property type="match status" value="1"/>
</dbReference>
<accession>A0AAV5BUA0</accession>
<reference evidence="2" key="2">
    <citation type="submission" date="2021-12" db="EMBL/GenBank/DDBJ databases">
        <title>Resequencing data analysis of finger millet.</title>
        <authorList>
            <person name="Hatakeyama M."/>
            <person name="Aluri S."/>
            <person name="Balachadran M.T."/>
            <person name="Sivarajan S.R."/>
            <person name="Poveda L."/>
            <person name="Shimizu-Inatsugi R."/>
            <person name="Schlapbach R."/>
            <person name="Sreeman S.M."/>
            <person name="Shimizu K.K."/>
        </authorList>
    </citation>
    <scope>NUCLEOTIDE SEQUENCE</scope>
</reference>
<dbReference type="PANTHER" id="PTHR37238:SF1">
    <property type="entry name" value="OS05G0532500 PROTEIN"/>
    <property type="match status" value="1"/>
</dbReference>
<dbReference type="Proteomes" id="UP001054889">
    <property type="component" value="Unassembled WGS sequence"/>
</dbReference>
<comment type="caution">
    <text evidence="2">The sequence shown here is derived from an EMBL/GenBank/DDBJ whole genome shotgun (WGS) entry which is preliminary data.</text>
</comment>
<dbReference type="EMBL" id="BQKI01000002">
    <property type="protein sequence ID" value="GJM89552.1"/>
    <property type="molecule type" value="Genomic_DNA"/>
</dbReference>
<keyword evidence="3" id="KW-1185">Reference proteome</keyword>
<evidence type="ECO:0000256" key="1">
    <source>
        <dbReference type="SAM" id="MobiDB-lite"/>
    </source>
</evidence>
<feature type="region of interest" description="Disordered" evidence="1">
    <location>
        <begin position="269"/>
        <end position="301"/>
    </location>
</feature>
<name>A0AAV5BUA0_ELECO</name>
<organism evidence="2 3">
    <name type="scientific">Eleusine coracana subsp. coracana</name>
    <dbReference type="NCBI Taxonomy" id="191504"/>
    <lineage>
        <taxon>Eukaryota</taxon>
        <taxon>Viridiplantae</taxon>
        <taxon>Streptophyta</taxon>
        <taxon>Embryophyta</taxon>
        <taxon>Tracheophyta</taxon>
        <taxon>Spermatophyta</taxon>
        <taxon>Magnoliopsida</taxon>
        <taxon>Liliopsida</taxon>
        <taxon>Poales</taxon>
        <taxon>Poaceae</taxon>
        <taxon>PACMAD clade</taxon>
        <taxon>Chloridoideae</taxon>
        <taxon>Cynodonteae</taxon>
        <taxon>Eleusininae</taxon>
        <taxon>Eleusine</taxon>
    </lineage>
</organism>
<proteinExistence type="predicted"/>
<sequence>MSGSGVALEGTNYRLLSGPIRLIDELISDALQCQTISTQGEQEIDLLSVFLSNTNVSLKFFLCEQQWSSRLKQAFQKCPAKNETVSKQTQGMSSNPAAKRKGKLVSSSSNFPAAEPVATPSCNLNCSKSNLPDDDMIVSPSPLVSWRTGACMVESGKQLFLLTPLPKQKECSSRCPTLKTQLNTASSLDQLDLPSLPVWKLTIADDDHPDPEQVMKVKEARTDTSTPDVNTKIKDSLEYRSPCTFSVQKNMRSVPRSCLKTALSSKQQLFSPIPEDSRKEDMSSDGMTQGDKRSKACDDLSSSDEISKDLASRYDLYGSNHLSSNTQRRRETDDTLQWFLSPLKTCVLMNPSDDDKTNPTPTTINMRGQQDFPDGKPVQIPALHSKALLVTPWKGLESTNLKGRRAGETTLKKELWNRFEAVSTGELHFDKSLFQKIEGKRFLDMLEEAT</sequence>
<protein>
    <submittedName>
        <fullName evidence="2">Uncharacterized protein</fullName>
    </submittedName>
</protein>
<evidence type="ECO:0000313" key="3">
    <source>
        <dbReference type="Proteomes" id="UP001054889"/>
    </source>
</evidence>
<gene>
    <name evidence="2" type="primary">ga05756</name>
    <name evidence="2" type="ORF">PR202_ga05756</name>
</gene>
<reference evidence="2" key="1">
    <citation type="journal article" date="2018" name="DNA Res.">
        <title>Multiple hybrid de novo genome assembly of finger millet, an orphan allotetraploid crop.</title>
        <authorList>
            <person name="Hatakeyama M."/>
            <person name="Aluri S."/>
            <person name="Balachadran M.T."/>
            <person name="Sivarajan S.R."/>
            <person name="Patrignani A."/>
            <person name="Gruter S."/>
            <person name="Poveda L."/>
            <person name="Shimizu-Inatsugi R."/>
            <person name="Baeten J."/>
            <person name="Francoijs K.J."/>
            <person name="Nataraja K.N."/>
            <person name="Reddy Y.A.N."/>
            <person name="Phadnis S."/>
            <person name="Ravikumar R.L."/>
            <person name="Schlapbach R."/>
            <person name="Sreeman S.M."/>
            <person name="Shimizu K.K."/>
        </authorList>
    </citation>
    <scope>NUCLEOTIDE SEQUENCE</scope>
</reference>
<evidence type="ECO:0000313" key="2">
    <source>
        <dbReference type="EMBL" id="GJM89552.1"/>
    </source>
</evidence>